<dbReference type="KEGG" id="mflu:HZU40_00425"/>
<organism evidence="3 4">
    <name type="scientific">Mycolicibacterium fluoranthenivorans</name>
    <dbReference type="NCBI Taxonomy" id="258505"/>
    <lineage>
        <taxon>Bacteria</taxon>
        <taxon>Bacillati</taxon>
        <taxon>Actinomycetota</taxon>
        <taxon>Actinomycetes</taxon>
        <taxon>Mycobacteriales</taxon>
        <taxon>Mycobacteriaceae</taxon>
        <taxon>Mycolicibacterium</taxon>
    </lineage>
</organism>
<dbReference type="Proteomes" id="UP000515498">
    <property type="component" value="Plasmid unnamed2"/>
</dbReference>
<geneLocation type="plasmid" evidence="3 4">
    <name>unnamed2</name>
</geneLocation>
<keyword evidence="3" id="KW-0614">Plasmid</keyword>
<keyword evidence="2" id="KW-0732">Signal</keyword>
<evidence type="ECO:0000313" key="3">
    <source>
        <dbReference type="EMBL" id="QNJ89959.1"/>
    </source>
</evidence>
<sequence length="248" mass="26292">MATFGSSAFAPRRVMAAWRRIPRRAQLGLAVAALAVAALAWQHHSATATPHDVAPPAAAAAAPAPGSAPDLGDAPTVGQLAPPTIGPSDPAAQDAARATVQRFATNFATPNGNRDDWLARITGDVSAQLAEQYRLTDIRNVTQADVTSVDGPVHQEPGTITFDVDYSDGTRIEIRLEASTDGWNVINVLPLTSLGVRPALDRKYATRGTPGFSNEGERSQLRTWCDRLIVSCGGVVSDVWQGRSHVVR</sequence>
<feature type="signal peptide" evidence="2">
    <location>
        <begin position="1"/>
        <end position="48"/>
    </location>
</feature>
<proteinExistence type="predicted"/>
<evidence type="ECO:0000313" key="4">
    <source>
        <dbReference type="Proteomes" id="UP000515498"/>
    </source>
</evidence>
<gene>
    <name evidence="3" type="ORF">HZU40_00425</name>
</gene>
<name>A0A7G8P6J3_9MYCO</name>
<reference evidence="3 4" key="1">
    <citation type="submission" date="2020-07" db="EMBL/GenBank/DDBJ databases">
        <title>Draft genome sequence of four isobutane-metabolizing strains capable of cometabolically degrading diverse ether contaminants.</title>
        <authorList>
            <person name="Chen W."/>
            <person name="Faulkner N."/>
            <person name="Smith C."/>
            <person name="Hyman M."/>
        </authorList>
    </citation>
    <scope>NUCLEOTIDE SEQUENCE [LARGE SCALE GENOMIC DNA]</scope>
    <source>
        <strain evidence="3 4">2A</strain>
        <plasmid evidence="3 4">unnamed2</plasmid>
    </source>
</reference>
<dbReference type="EMBL" id="CP059893">
    <property type="protein sequence ID" value="QNJ89959.1"/>
    <property type="molecule type" value="Genomic_DNA"/>
</dbReference>
<feature type="region of interest" description="Disordered" evidence="1">
    <location>
        <begin position="49"/>
        <end position="97"/>
    </location>
</feature>
<evidence type="ECO:0000256" key="1">
    <source>
        <dbReference type="SAM" id="MobiDB-lite"/>
    </source>
</evidence>
<protein>
    <submittedName>
        <fullName evidence="3">Uncharacterized protein</fullName>
    </submittedName>
</protein>
<dbReference type="AlphaFoldDB" id="A0A7G8P6J3"/>
<dbReference type="RefSeq" id="WP_187095111.1">
    <property type="nucleotide sequence ID" value="NZ_CP059893.1"/>
</dbReference>
<evidence type="ECO:0000256" key="2">
    <source>
        <dbReference type="SAM" id="SignalP"/>
    </source>
</evidence>
<feature type="chain" id="PRO_5028852821" evidence="2">
    <location>
        <begin position="49"/>
        <end position="248"/>
    </location>
</feature>
<feature type="compositionally biased region" description="Low complexity" evidence="1">
    <location>
        <begin position="49"/>
        <end position="75"/>
    </location>
</feature>
<accession>A0A7G8P6J3</accession>